<sequence>MLRGDELIILPFLVSLYLIAASPSPSPTRAEPRARAFGMALTGGSLIAALGIAAVFIGLGR</sequence>
<dbReference type="EMBL" id="NCEQ01000002">
    <property type="protein sequence ID" value="OYX58636.1"/>
    <property type="molecule type" value="Genomic_DNA"/>
</dbReference>
<dbReference type="AlphaFoldDB" id="A0A258HP45"/>
<protein>
    <submittedName>
        <fullName evidence="2">Uncharacterized protein</fullName>
    </submittedName>
</protein>
<dbReference type="Proteomes" id="UP000216147">
    <property type="component" value="Unassembled WGS sequence"/>
</dbReference>
<feature type="transmembrane region" description="Helical" evidence="1">
    <location>
        <begin position="40"/>
        <end position="59"/>
    </location>
</feature>
<accession>A0A258HP45</accession>
<proteinExistence type="predicted"/>
<reference evidence="2 3" key="1">
    <citation type="submission" date="2017-03" db="EMBL/GenBank/DDBJ databases">
        <title>Lifting the veil on microbial sulfur biogeochemistry in mining wastewaters.</title>
        <authorList>
            <person name="Kantor R.S."/>
            <person name="Colenbrander Nelson T."/>
            <person name="Marshall S."/>
            <person name="Bennett D."/>
            <person name="Apte S."/>
            <person name="Camacho D."/>
            <person name="Thomas B.C."/>
            <person name="Warren L.A."/>
            <person name="Banfield J.F."/>
        </authorList>
    </citation>
    <scope>NUCLEOTIDE SEQUENCE [LARGE SCALE GENOMIC DNA]</scope>
    <source>
        <strain evidence="2">32-68-21</strain>
    </source>
</reference>
<keyword evidence="1" id="KW-0812">Transmembrane</keyword>
<evidence type="ECO:0000313" key="2">
    <source>
        <dbReference type="EMBL" id="OYX58636.1"/>
    </source>
</evidence>
<keyword evidence="1" id="KW-0472">Membrane</keyword>
<organism evidence="2 3">
    <name type="scientific">Brevundimonas subvibrioides</name>
    <dbReference type="NCBI Taxonomy" id="74313"/>
    <lineage>
        <taxon>Bacteria</taxon>
        <taxon>Pseudomonadati</taxon>
        <taxon>Pseudomonadota</taxon>
        <taxon>Alphaproteobacteria</taxon>
        <taxon>Caulobacterales</taxon>
        <taxon>Caulobacteraceae</taxon>
        <taxon>Brevundimonas</taxon>
    </lineage>
</organism>
<evidence type="ECO:0000313" key="3">
    <source>
        <dbReference type="Proteomes" id="UP000216147"/>
    </source>
</evidence>
<keyword evidence="1" id="KW-1133">Transmembrane helix</keyword>
<comment type="caution">
    <text evidence="2">The sequence shown here is derived from an EMBL/GenBank/DDBJ whole genome shotgun (WGS) entry which is preliminary data.</text>
</comment>
<name>A0A258HP45_9CAUL</name>
<evidence type="ECO:0000256" key="1">
    <source>
        <dbReference type="SAM" id="Phobius"/>
    </source>
</evidence>
<gene>
    <name evidence="2" type="ORF">B7Y86_02835</name>
</gene>